<sequence>MGIIQIKNLSFTYPGAPTAVFDRLSVNLDDHWKLGMIGRNGRGKTTFLNLLRGQLPDHGAIRANVSFQYFPNPPQQAAVTVMQVMTATGAAEWQASVELARIGLPATIGDRVFATLSGGEQTKVLLARGFVNQTDFPLIDEPTNHLDILGRQRVGDYLRHKRGFICVSHDQDFLDRFVDHVMSLNRSSVDLVAGTVQDWQAEKRLRDQAAVTQNERLQRNIRQLKQRASTQRNWAEQREGETNDATSRAKAAKLMRRAKSFEARTRQRVEERQGLVADVDTVTRLSTGLTRQKNDGQLLLSLRQYVPQRAGRALFVPIDLDFHQGDRLAILGPNGVGKTSLVTSLLHPTTLTTTGYQVNHLPHDVAVVSQDFATVVRQMRPADWGDDQTRTNVWNIMHQLGVSRTRLRAPAAQWSMGEAKKAALAVTLCQPHALLVWDEPTNYLDIDAREQLIDVLKAARPTVIIIDHDRHFVDQVCTQQLVLRPTENKN</sequence>
<gene>
    <name evidence="4" type="ORF">H9875_05600</name>
</gene>
<comment type="caution">
    <text evidence="4">The sequence shown here is derived from an EMBL/GenBank/DDBJ whole genome shotgun (WGS) entry which is preliminary data.</text>
</comment>
<dbReference type="EMBL" id="DXGJ01000043">
    <property type="protein sequence ID" value="HIW72086.1"/>
    <property type="molecule type" value="Genomic_DNA"/>
</dbReference>
<evidence type="ECO:0000256" key="1">
    <source>
        <dbReference type="ARBA" id="ARBA00022741"/>
    </source>
</evidence>
<dbReference type="PANTHER" id="PTHR42855">
    <property type="entry name" value="ABC TRANSPORTER ATP-BINDING SUBUNIT"/>
    <property type="match status" value="1"/>
</dbReference>
<dbReference type="InterPro" id="IPR051309">
    <property type="entry name" value="ABCF_ATPase"/>
</dbReference>
<dbReference type="Pfam" id="PF00005">
    <property type="entry name" value="ABC_tran"/>
    <property type="match status" value="2"/>
</dbReference>
<protein>
    <submittedName>
        <fullName evidence="4">ATP-binding cassette domain-containing protein</fullName>
    </submittedName>
</protein>
<keyword evidence="2 4" id="KW-0067">ATP-binding</keyword>
<dbReference type="AlphaFoldDB" id="A0A9D1U4V7"/>
<dbReference type="InterPro" id="IPR017871">
    <property type="entry name" value="ABC_transporter-like_CS"/>
</dbReference>
<dbReference type="CDD" id="cd03221">
    <property type="entry name" value="ABCF_EF-3"/>
    <property type="match status" value="1"/>
</dbReference>
<dbReference type="GO" id="GO:0016887">
    <property type="term" value="F:ATP hydrolysis activity"/>
    <property type="evidence" value="ECO:0007669"/>
    <property type="project" value="InterPro"/>
</dbReference>
<feature type="domain" description="ABC transporter" evidence="3">
    <location>
        <begin position="4"/>
        <end position="211"/>
    </location>
</feature>
<accession>A0A9D1U4V7</accession>
<reference evidence="4" key="1">
    <citation type="journal article" date="2021" name="PeerJ">
        <title>Extensive microbial diversity within the chicken gut microbiome revealed by metagenomics and culture.</title>
        <authorList>
            <person name="Gilroy R."/>
            <person name="Ravi A."/>
            <person name="Getino M."/>
            <person name="Pursley I."/>
            <person name="Horton D.L."/>
            <person name="Alikhan N.F."/>
            <person name="Baker D."/>
            <person name="Gharbi K."/>
            <person name="Hall N."/>
            <person name="Watson M."/>
            <person name="Adriaenssens E.M."/>
            <person name="Foster-Nyarko E."/>
            <person name="Jarju S."/>
            <person name="Secka A."/>
            <person name="Antonio M."/>
            <person name="Oren A."/>
            <person name="Chaudhuri R.R."/>
            <person name="La Ragione R."/>
            <person name="Hildebrand F."/>
            <person name="Pallen M.J."/>
        </authorList>
    </citation>
    <scope>NUCLEOTIDE SEQUENCE</scope>
    <source>
        <strain evidence="4">CHK173-259</strain>
    </source>
</reference>
<reference evidence="4" key="2">
    <citation type="submission" date="2021-04" db="EMBL/GenBank/DDBJ databases">
        <authorList>
            <person name="Gilroy R."/>
        </authorList>
    </citation>
    <scope>NUCLEOTIDE SEQUENCE</scope>
    <source>
        <strain evidence="4">CHK173-259</strain>
    </source>
</reference>
<evidence type="ECO:0000256" key="2">
    <source>
        <dbReference type="ARBA" id="ARBA00022840"/>
    </source>
</evidence>
<evidence type="ECO:0000313" key="5">
    <source>
        <dbReference type="Proteomes" id="UP000886822"/>
    </source>
</evidence>
<proteinExistence type="predicted"/>
<dbReference type="InterPro" id="IPR003439">
    <property type="entry name" value="ABC_transporter-like_ATP-bd"/>
</dbReference>
<dbReference type="PANTHER" id="PTHR42855:SF2">
    <property type="entry name" value="DRUG RESISTANCE ABC TRANSPORTER,ATP-BINDING PROTEIN"/>
    <property type="match status" value="1"/>
</dbReference>
<name>A0A9D1U4V7_9LACO</name>
<dbReference type="PROSITE" id="PS00211">
    <property type="entry name" value="ABC_TRANSPORTER_1"/>
    <property type="match status" value="1"/>
</dbReference>
<dbReference type="GO" id="GO:0005524">
    <property type="term" value="F:ATP binding"/>
    <property type="evidence" value="ECO:0007669"/>
    <property type="project" value="UniProtKB-KW"/>
</dbReference>
<dbReference type="Gene3D" id="3.40.50.300">
    <property type="entry name" value="P-loop containing nucleotide triphosphate hydrolases"/>
    <property type="match status" value="2"/>
</dbReference>
<dbReference type="Proteomes" id="UP000886822">
    <property type="component" value="Unassembled WGS sequence"/>
</dbReference>
<dbReference type="PROSITE" id="PS50893">
    <property type="entry name" value="ABC_TRANSPORTER_2"/>
    <property type="match status" value="1"/>
</dbReference>
<dbReference type="InterPro" id="IPR003593">
    <property type="entry name" value="AAA+_ATPase"/>
</dbReference>
<dbReference type="SMART" id="SM00382">
    <property type="entry name" value="AAA"/>
    <property type="match status" value="2"/>
</dbReference>
<keyword evidence="1" id="KW-0547">Nucleotide-binding</keyword>
<evidence type="ECO:0000259" key="3">
    <source>
        <dbReference type="PROSITE" id="PS50893"/>
    </source>
</evidence>
<dbReference type="SUPFAM" id="SSF52540">
    <property type="entry name" value="P-loop containing nucleoside triphosphate hydrolases"/>
    <property type="match status" value="2"/>
</dbReference>
<dbReference type="InterPro" id="IPR027417">
    <property type="entry name" value="P-loop_NTPase"/>
</dbReference>
<evidence type="ECO:0000313" key="4">
    <source>
        <dbReference type="EMBL" id="HIW72086.1"/>
    </source>
</evidence>
<organism evidence="4 5">
    <name type="scientific">Candidatus Levilactobacillus faecigallinarum</name>
    <dbReference type="NCBI Taxonomy" id="2838638"/>
    <lineage>
        <taxon>Bacteria</taxon>
        <taxon>Bacillati</taxon>
        <taxon>Bacillota</taxon>
        <taxon>Bacilli</taxon>
        <taxon>Lactobacillales</taxon>
        <taxon>Lactobacillaceae</taxon>
        <taxon>Levilactobacillus</taxon>
    </lineage>
</organism>